<evidence type="ECO:0000313" key="3">
    <source>
        <dbReference type="Proteomes" id="UP000325780"/>
    </source>
</evidence>
<keyword evidence="3" id="KW-1185">Reference proteome</keyword>
<organism evidence="2 3">
    <name type="scientific">Aspergillus avenaceus</name>
    <dbReference type="NCBI Taxonomy" id="36643"/>
    <lineage>
        <taxon>Eukaryota</taxon>
        <taxon>Fungi</taxon>
        <taxon>Dikarya</taxon>
        <taxon>Ascomycota</taxon>
        <taxon>Pezizomycotina</taxon>
        <taxon>Eurotiomycetes</taxon>
        <taxon>Eurotiomycetidae</taxon>
        <taxon>Eurotiales</taxon>
        <taxon>Aspergillaceae</taxon>
        <taxon>Aspergillus</taxon>
        <taxon>Aspergillus subgen. Circumdati</taxon>
    </lineage>
</organism>
<feature type="compositionally biased region" description="Low complexity" evidence="1">
    <location>
        <begin position="77"/>
        <end position="92"/>
    </location>
</feature>
<protein>
    <submittedName>
        <fullName evidence="2">Uncharacterized protein</fullName>
    </submittedName>
</protein>
<evidence type="ECO:0000256" key="1">
    <source>
        <dbReference type="SAM" id="MobiDB-lite"/>
    </source>
</evidence>
<dbReference type="Proteomes" id="UP000325780">
    <property type="component" value="Unassembled WGS sequence"/>
</dbReference>
<proteinExistence type="predicted"/>
<feature type="compositionally biased region" description="Basic and acidic residues" evidence="1">
    <location>
        <begin position="164"/>
        <end position="180"/>
    </location>
</feature>
<reference evidence="2 3" key="1">
    <citation type="submission" date="2019-04" db="EMBL/GenBank/DDBJ databases">
        <title>Friends and foes A comparative genomics study of 23 Aspergillus species from section Flavi.</title>
        <authorList>
            <consortium name="DOE Joint Genome Institute"/>
            <person name="Kjaerbolling I."/>
            <person name="Vesth T."/>
            <person name="Frisvad J.C."/>
            <person name="Nybo J.L."/>
            <person name="Theobald S."/>
            <person name="Kildgaard S."/>
            <person name="Isbrandt T."/>
            <person name="Kuo A."/>
            <person name="Sato A."/>
            <person name="Lyhne E.K."/>
            <person name="Kogle M.E."/>
            <person name="Wiebenga A."/>
            <person name="Kun R.S."/>
            <person name="Lubbers R.J."/>
            <person name="Makela M.R."/>
            <person name="Barry K."/>
            <person name="Chovatia M."/>
            <person name="Clum A."/>
            <person name="Daum C."/>
            <person name="Haridas S."/>
            <person name="He G."/>
            <person name="LaButti K."/>
            <person name="Lipzen A."/>
            <person name="Mondo S."/>
            <person name="Riley R."/>
            <person name="Salamov A."/>
            <person name="Simmons B.A."/>
            <person name="Magnuson J.K."/>
            <person name="Henrissat B."/>
            <person name="Mortensen U.H."/>
            <person name="Larsen T.O."/>
            <person name="Devries R.P."/>
            <person name="Grigoriev I.V."/>
            <person name="Machida M."/>
            <person name="Baker S.E."/>
            <person name="Andersen M.R."/>
        </authorList>
    </citation>
    <scope>NUCLEOTIDE SEQUENCE [LARGE SCALE GENOMIC DNA]</scope>
    <source>
        <strain evidence="2 3">IBT 18842</strain>
    </source>
</reference>
<evidence type="ECO:0000313" key="2">
    <source>
        <dbReference type="EMBL" id="KAE8152630.1"/>
    </source>
</evidence>
<feature type="compositionally biased region" description="Basic and acidic residues" evidence="1">
    <location>
        <begin position="31"/>
        <end position="41"/>
    </location>
</feature>
<feature type="compositionally biased region" description="Basic residues" evidence="1">
    <location>
        <begin position="123"/>
        <end position="141"/>
    </location>
</feature>
<accession>A0A5N6U287</accession>
<feature type="compositionally biased region" description="Polar residues" evidence="1">
    <location>
        <begin position="42"/>
        <end position="57"/>
    </location>
</feature>
<name>A0A5N6U287_ASPAV</name>
<dbReference type="OrthoDB" id="5403747at2759"/>
<dbReference type="EMBL" id="ML742050">
    <property type="protein sequence ID" value="KAE8152630.1"/>
    <property type="molecule type" value="Genomic_DNA"/>
</dbReference>
<feature type="compositionally biased region" description="Acidic residues" evidence="1">
    <location>
        <begin position="67"/>
        <end position="76"/>
    </location>
</feature>
<gene>
    <name evidence="2" type="ORF">BDV25DRAFT_137699</name>
</gene>
<dbReference type="AlphaFoldDB" id="A0A5N6U287"/>
<sequence>MAPTVPKPENLLGLTVGEAKVLLLGILCSDENGKVNTEKLTQRGNYKNTASAGTSYRTAKRRLIEMNPEESDEEDAGAPPAAAAGQPSEASGDNTPKKRPGRPKRTPATVAQPAHEEVPPTPKPKRQRKAAAKKGIARKAIKKDSYEGSSDDAMKSDPTPSKMEIVKKDEDETDEYKTEDELPMSTEQLDAELEAMESSQDASKPEADS</sequence>
<feature type="region of interest" description="Disordered" evidence="1">
    <location>
        <begin position="30"/>
        <end position="209"/>
    </location>
</feature>